<accession>A0AB33KE81</accession>
<feature type="compositionally biased region" description="Low complexity" evidence="1">
    <location>
        <begin position="1"/>
        <end position="22"/>
    </location>
</feature>
<gene>
    <name evidence="2" type="ORF">KCMC57_65160</name>
</gene>
<feature type="region of interest" description="Disordered" evidence="1">
    <location>
        <begin position="1"/>
        <end position="30"/>
    </location>
</feature>
<dbReference type="EMBL" id="AP035882">
    <property type="protein sequence ID" value="BFP50148.1"/>
    <property type="molecule type" value="Genomic_DNA"/>
</dbReference>
<proteinExistence type="predicted"/>
<reference evidence="2" key="1">
    <citation type="submission" date="2024-07" db="EMBL/GenBank/DDBJ databases">
        <title>Complete genome sequences of cellulolytic bacteria, Kitasatospora sp. CMC57 and Streptomyces sp. CMC78, isolated from Japanese agricultural soil.</title>
        <authorList>
            <person name="Hashimoto T."/>
            <person name="Ito M."/>
            <person name="Iwamoto M."/>
            <person name="Fukahori D."/>
            <person name="Shoda T."/>
            <person name="Sakoda M."/>
            <person name="Morohoshi T."/>
            <person name="Mitsuboshi M."/>
            <person name="Nishizawa T."/>
        </authorList>
    </citation>
    <scope>NUCLEOTIDE SEQUENCE</scope>
    <source>
        <strain evidence="2">CMC57</strain>
        <plasmid evidence="2">pCMC57_01</plasmid>
    </source>
</reference>
<dbReference type="KEGG" id="kic:KCMC57_65160"/>
<name>A0AB33KE81_9ACTN</name>
<dbReference type="RefSeq" id="WP_407992384.1">
    <property type="nucleotide sequence ID" value="NZ_AP035882.1"/>
</dbReference>
<keyword evidence="2" id="KW-0614">Plasmid</keyword>
<protein>
    <submittedName>
        <fullName evidence="2">Uncharacterized protein</fullName>
    </submittedName>
</protein>
<evidence type="ECO:0000256" key="1">
    <source>
        <dbReference type="SAM" id="MobiDB-lite"/>
    </source>
</evidence>
<dbReference type="AlphaFoldDB" id="A0AB33KE81"/>
<geneLocation type="plasmid" evidence="2">
    <name>pCMC57_01</name>
</geneLocation>
<sequence length="54" mass="5908">MTIQQRLDQAQHAADQAAQNYANIPDGPDKDYAGQVWSRAVDDLKDLKANAIPA</sequence>
<organism evidence="2">
    <name type="scientific">Kitasatospora sp. CMC57</name>
    <dbReference type="NCBI Taxonomy" id="3231513"/>
    <lineage>
        <taxon>Bacteria</taxon>
        <taxon>Bacillati</taxon>
        <taxon>Actinomycetota</taxon>
        <taxon>Actinomycetes</taxon>
        <taxon>Kitasatosporales</taxon>
        <taxon>Streptomycetaceae</taxon>
        <taxon>Kitasatospora</taxon>
    </lineage>
</organism>
<evidence type="ECO:0000313" key="2">
    <source>
        <dbReference type="EMBL" id="BFP50148.1"/>
    </source>
</evidence>